<dbReference type="Gene3D" id="1.20.5.620">
    <property type="entry name" value="F1F0 ATP synthase subunit B, membrane domain"/>
    <property type="match status" value="1"/>
</dbReference>
<dbReference type="InterPro" id="IPR002842">
    <property type="entry name" value="ATPase_V1_Esu"/>
</dbReference>
<keyword evidence="4" id="KW-0175">Coiled coil</keyword>
<evidence type="ECO:0000256" key="1">
    <source>
        <dbReference type="ARBA" id="ARBA00005901"/>
    </source>
</evidence>
<proteinExistence type="inferred from homology"/>
<dbReference type="Gene3D" id="3.30.2320.30">
    <property type="entry name" value="ATP synthase, E subunit, C-terminal"/>
    <property type="match status" value="1"/>
</dbReference>
<sequence>MTGLEKILKAIEEDAKAAAAKVISEAEKEATEIMNEAKAQADKNSAEIARKSDADVKELLKRADSAAKLQEKKLILDAKQQNIGKVIESARTSLLNLPDKEYFDVIIRMVQKFALGGQSGEILFSSKDYKRIPKNFDTMIKEALTDKKGASLTVSKEVRSLDGGFVLVYGDIEENCSFDALFSAAKEDLQDKVNAFLYE</sequence>
<comment type="similarity">
    <text evidence="1">Belongs to the V-ATPase E subunit family.</text>
</comment>
<evidence type="ECO:0000256" key="4">
    <source>
        <dbReference type="SAM" id="Coils"/>
    </source>
</evidence>
<name>A0A8J7L3D4_9FIRM</name>
<organism evidence="5 6">
    <name type="scientific">Mobilitalea sibirica</name>
    <dbReference type="NCBI Taxonomy" id="1462919"/>
    <lineage>
        <taxon>Bacteria</taxon>
        <taxon>Bacillati</taxon>
        <taxon>Bacillota</taxon>
        <taxon>Clostridia</taxon>
        <taxon>Lachnospirales</taxon>
        <taxon>Lachnospiraceae</taxon>
        <taxon>Mobilitalea</taxon>
    </lineage>
</organism>
<accession>A0A8J7L3D4</accession>
<protein>
    <submittedName>
        <fullName evidence="5">V-type ATP synthase subunit E</fullName>
    </submittedName>
</protein>
<evidence type="ECO:0000256" key="2">
    <source>
        <dbReference type="ARBA" id="ARBA00022448"/>
    </source>
</evidence>
<dbReference type="RefSeq" id="WP_197662605.1">
    <property type="nucleotide sequence ID" value="NZ_JAEAGR010000020.1"/>
</dbReference>
<feature type="coiled-coil region" evidence="4">
    <location>
        <begin position="1"/>
        <end position="43"/>
    </location>
</feature>
<dbReference type="AlphaFoldDB" id="A0A8J7L3D4"/>
<keyword evidence="6" id="KW-1185">Reference proteome</keyword>
<dbReference type="GO" id="GO:0033178">
    <property type="term" value="C:proton-transporting two-sector ATPase complex, catalytic domain"/>
    <property type="evidence" value="ECO:0007669"/>
    <property type="project" value="InterPro"/>
</dbReference>
<gene>
    <name evidence="5" type="ORF">I5677_15735</name>
</gene>
<dbReference type="InterPro" id="IPR038495">
    <property type="entry name" value="ATPase_E_C"/>
</dbReference>
<keyword evidence="2" id="KW-0813">Transport</keyword>
<dbReference type="SUPFAM" id="SSF160527">
    <property type="entry name" value="V-type ATPase subunit E-like"/>
    <property type="match status" value="1"/>
</dbReference>
<dbReference type="Pfam" id="PF01991">
    <property type="entry name" value="vATP-synt_E"/>
    <property type="match status" value="1"/>
</dbReference>
<dbReference type="EMBL" id="JAEAGR010000020">
    <property type="protein sequence ID" value="MBH1942353.1"/>
    <property type="molecule type" value="Genomic_DNA"/>
</dbReference>
<comment type="caution">
    <text evidence="5">The sequence shown here is derived from an EMBL/GenBank/DDBJ whole genome shotgun (WGS) entry which is preliminary data.</text>
</comment>
<dbReference type="Proteomes" id="UP000623269">
    <property type="component" value="Unassembled WGS sequence"/>
</dbReference>
<keyword evidence="3" id="KW-0406">Ion transport</keyword>
<reference evidence="5" key="1">
    <citation type="submission" date="2020-12" db="EMBL/GenBank/DDBJ databases">
        <title>M. sibirica DSM 26468T genome.</title>
        <authorList>
            <person name="Thieme N."/>
            <person name="Rettenmaier R."/>
            <person name="Zverlov V."/>
            <person name="Liebl W."/>
        </authorList>
    </citation>
    <scope>NUCLEOTIDE SEQUENCE</scope>
    <source>
        <strain evidence="5">DSM 26468</strain>
    </source>
</reference>
<evidence type="ECO:0000256" key="3">
    <source>
        <dbReference type="ARBA" id="ARBA00023065"/>
    </source>
</evidence>
<evidence type="ECO:0000313" key="5">
    <source>
        <dbReference type="EMBL" id="MBH1942353.1"/>
    </source>
</evidence>
<evidence type="ECO:0000313" key="6">
    <source>
        <dbReference type="Proteomes" id="UP000623269"/>
    </source>
</evidence>
<dbReference type="GO" id="GO:0046961">
    <property type="term" value="F:proton-transporting ATPase activity, rotational mechanism"/>
    <property type="evidence" value="ECO:0007669"/>
    <property type="project" value="InterPro"/>
</dbReference>